<evidence type="ECO:0008006" key="7">
    <source>
        <dbReference type="Google" id="ProtNLM"/>
    </source>
</evidence>
<dbReference type="EMBL" id="JACHJT010000001">
    <property type="protein sequence ID" value="MBB4934058.1"/>
    <property type="molecule type" value="Genomic_DNA"/>
</dbReference>
<dbReference type="AlphaFoldDB" id="A0A7W7RM27"/>
<dbReference type="Proteomes" id="UP000523007">
    <property type="component" value="Unassembled WGS sequence"/>
</dbReference>
<comment type="similarity">
    <text evidence="1">Belongs to the GPN-loop GTPase family.</text>
</comment>
<evidence type="ECO:0000256" key="4">
    <source>
        <dbReference type="ARBA" id="ARBA00023134"/>
    </source>
</evidence>
<sequence>MASKRSEPSAATVSLTALKFLISGGFGVGKTTLVGSVSEVRPLRTEETLSVAGTGVDDIAGVERKTATTVALDYGRITIRDDLVLYLFGTPGQDRFWFMWDELAIGALGAVVLVDTRRLELSFASIDYFEKRGLPFIIAANQFPDSDDFAPGEIGQALDLDPEVPVMTFDARRRESGKQVLITLVRYLIDRTPPSSPPGMAQGASPVSP</sequence>
<keyword evidence="6" id="KW-1185">Reference proteome</keyword>
<keyword evidence="2" id="KW-0547">Nucleotide-binding</keyword>
<evidence type="ECO:0000256" key="2">
    <source>
        <dbReference type="ARBA" id="ARBA00022741"/>
    </source>
</evidence>
<gene>
    <name evidence="5" type="ORF">F4561_004878</name>
</gene>
<name>A0A7W7RM27_9ACTN</name>
<dbReference type="CDD" id="cd00882">
    <property type="entry name" value="Ras_like_GTPase"/>
    <property type="match status" value="1"/>
</dbReference>
<evidence type="ECO:0000313" key="6">
    <source>
        <dbReference type="Proteomes" id="UP000523007"/>
    </source>
</evidence>
<dbReference type="Pfam" id="PF03029">
    <property type="entry name" value="ATP_bind_1"/>
    <property type="match status" value="1"/>
</dbReference>
<dbReference type="InterPro" id="IPR052705">
    <property type="entry name" value="Gliding_Motility_GTPase"/>
</dbReference>
<keyword evidence="3" id="KW-0378">Hydrolase</keyword>
<proteinExistence type="inferred from homology"/>
<dbReference type="SUPFAM" id="SSF52540">
    <property type="entry name" value="P-loop containing nucleoside triphosphate hydrolases"/>
    <property type="match status" value="1"/>
</dbReference>
<comment type="caution">
    <text evidence="5">The sequence shown here is derived from an EMBL/GenBank/DDBJ whole genome shotgun (WGS) entry which is preliminary data.</text>
</comment>
<evidence type="ECO:0000313" key="5">
    <source>
        <dbReference type="EMBL" id="MBB4934058.1"/>
    </source>
</evidence>
<dbReference type="GO" id="GO:0016787">
    <property type="term" value="F:hydrolase activity"/>
    <property type="evidence" value="ECO:0007669"/>
    <property type="project" value="UniProtKB-KW"/>
</dbReference>
<protein>
    <recommendedName>
        <fullName evidence="7">ATP-binding protein</fullName>
    </recommendedName>
</protein>
<dbReference type="GO" id="GO:0005525">
    <property type="term" value="F:GTP binding"/>
    <property type="evidence" value="ECO:0007669"/>
    <property type="project" value="UniProtKB-KW"/>
</dbReference>
<dbReference type="PANTHER" id="PTHR42708">
    <property type="entry name" value="ATP/GTP-BINDING PROTEIN-RELATED"/>
    <property type="match status" value="1"/>
</dbReference>
<reference evidence="5 6" key="1">
    <citation type="submission" date="2020-08" db="EMBL/GenBank/DDBJ databases">
        <title>Sequencing the genomes of 1000 actinobacteria strains.</title>
        <authorList>
            <person name="Klenk H.-P."/>
        </authorList>
    </citation>
    <scope>NUCLEOTIDE SEQUENCE [LARGE SCALE GENOMIC DNA]</scope>
    <source>
        <strain evidence="5 6">DSM 102030</strain>
    </source>
</reference>
<evidence type="ECO:0000256" key="1">
    <source>
        <dbReference type="ARBA" id="ARBA00005290"/>
    </source>
</evidence>
<accession>A0A7W7RM27</accession>
<organism evidence="5 6">
    <name type="scientific">Lipingzhangella halophila</name>
    <dbReference type="NCBI Taxonomy" id="1783352"/>
    <lineage>
        <taxon>Bacteria</taxon>
        <taxon>Bacillati</taxon>
        <taxon>Actinomycetota</taxon>
        <taxon>Actinomycetes</taxon>
        <taxon>Streptosporangiales</taxon>
        <taxon>Nocardiopsidaceae</taxon>
        <taxon>Lipingzhangella</taxon>
    </lineage>
</organism>
<dbReference type="InterPro" id="IPR004130">
    <property type="entry name" value="Gpn"/>
</dbReference>
<dbReference type="Gene3D" id="3.40.50.300">
    <property type="entry name" value="P-loop containing nucleotide triphosphate hydrolases"/>
    <property type="match status" value="1"/>
</dbReference>
<evidence type="ECO:0000256" key="3">
    <source>
        <dbReference type="ARBA" id="ARBA00022801"/>
    </source>
</evidence>
<dbReference type="InterPro" id="IPR027417">
    <property type="entry name" value="P-loop_NTPase"/>
</dbReference>
<dbReference type="RefSeq" id="WP_184581819.1">
    <property type="nucleotide sequence ID" value="NZ_JACHJT010000001.1"/>
</dbReference>
<dbReference type="PANTHER" id="PTHR42708:SF1">
    <property type="entry name" value="GLIDING MOTILITY PROTEIN MGLA"/>
    <property type="match status" value="1"/>
</dbReference>
<keyword evidence="4" id="KW-0342">GTP-binding</keyword>